<dbReference type="OrthoDB" id="710786at2"/>
<feature type="transmembrane region" description="Helical" evidence="1">
    <location>
        <begin position="175"/>
        <end position="193"/>
    </location>
</feature>
<dbReference type="EMBL" id="JPRK01000010">
    <property type="protein sequence ID" value="KIO52440.1"/>
    <property type="molecule type" value="Genomic_DNA"/>
</dbReference>
<dbReference type="Proteomes" id="UP000198302">
    <property type="component" value="Unassembled WGS sequence"/>
</dbReference>
<feature type="transmembrane region" description="Helical" evidence="1">
    <location>
        <begin position="12"/>
        <end position="29"/>
    </location>
</feature>
<dbReference type="Proteomes" id="UP000032061">
    <property type="component" value="Unassembled WGS sequence"/>
</dbReference>
<gene>
    <name evidence="4" type="ORF">B0A73_13265</name>
    <name evidence="3" type="ORF">IW18_12525</name>
</gene>
<evidence type="ECO:0000256" key="1">
    <source>
        <dbReference type="SAM" id="Phobius"/>
    </source>
</evidence>
<reference evidence="4 6" key="2">
    <citation type="submission" date="2016-11" db="EMBL/GenBank/DDBJ databases">
        <title>Whole genomes of Flavobacteriaceae.</title>
        <authorList>
            <person name="Stine C."/>
            <person name="Li C."/>
            <person name="Tadesse D."/>
        </authorList>
    </citation>
    <scope>NUCLEOTIDE SEQUENCE [LARGE SCALE GENOMIC DNA]</scope>
    <source>
        <strain evidence="4 6">ATCC 51468</strain>
    </source>
</reference>
<dbReference type="InterPro" id="IPR024478">
    <property type="entry name" value="HlyB_4HB_MCP"/>
</dbReference>
<keyword evidence="1" id="KW-0812">Transmembrane</keyword>
<dbReference type="EMBL" id="MUGX01000015">
    <property type="protein sequence ID" value="OXA86651.1"/>
    <property type="molecule type" value="Genomic_DNA"/>
</dbReference>
<keyword evidence="1" id="KW-0472">Membrane</keyword>
<name>A0A0D0EL20_9FLAO</name>
<dbReference type="Pfam" id="PF12729">
    <property type="entry name" value="4HB_MCP_1"/>
    <property type="match status" value="1"/>
</dbReference>
<reference evidence="3 5" key="1">
    <citation type="submission" date="2015-01" db="EMBL/GenBank/DDBJ databases">
        <title>Genome of Flavobacterium hibernum DSM 12611.</title>
        <authorList>
            <person name="Stropko S.J."/>
            <person name="Pipes S.E."/>
            <person name="Newman J.D."/>
        </authorList>
    </citation>
    <scope>NUCLEOTIDE SEQUENCE [LARGE SCALE GENOMIC DNA]</scope>
    <source>
        <strain evidence="3 5">DSM 12611</strain>
    </source>
</reference>
<dbReference type="AlphaFoldDB" id="A0A0D0EL20"/>
<feature type="domain" description="Chemotaxis methyl-accepting receptor HlyB-like 4HB MCP" evidence="2">
    <location>
        <begin position="14"/>
        <end position="121"/>
    </location>
</feature>
<accession>A0A0D0EL20</accession>
<sequence length="209" mass="23746">MKDLKRYSNKTKAAFILLVVMLIILLGNFNTLQNSKNVNENINAIFNDRLVVAHYIFQYSKELHFIKAEAEKLDLSDTTKKDEIIQTLSVIHNIDDLYAKTVLTNKEKQYFDTFLASCKEIDKQVTNKNWSKIIVLSTEALKTLESLSQIQIQEGKAKLASANALYSKNDSLGQLQIALLIILGGITFYLLIVKKIKRTIKIPEPPSLN</sequence>
<protein>
    <recommendedName>
        <fullName evidence="2">Chemotaxis methyl-accepting receptor HlyB-like 4HB MCP domain-containing protein</fullName>
    </recommendedName>
</protein>
<organism evidence="3 5">
    <name type="scientific">Flavobacterium hibernum</name>
    <dbReference type="NCBI Taxonomy" id="37752"/>
    <lineage>
        <taxon>Bacteria</taxon>
        <taxon>Pseudomonadati</taxon>
        <taxon>Bacteroidota</taxon>
        <taxon>Flavobacteriia</taxon>
        <taxon>Flavobacteriales</taxon>
        <taxon>Flavobacteriaceae</taxon>
        <taxon>Flavobacterium</taxon>
    </lineage>
</organism>
<keyword evidence="1" id="KW-1133">Transmembrane helix</keyword>
<evidence type="ECO:0000313" key="5">
    <source>
        <dbReference type="Proteomes" id="UP000032061"/>
    </source>
</evidence>
<comment type="caution">
    <text evidence="3">The sequence shown here is derived from an EMBL/GenBank/DDBJ whole genome shotgun (WGS) entry which is preliminary data.</text>
</comment>
<evidence type="ECO:0000313" key="3">
    <source>
        <dbReference type="EMBL" id="KIO52440.1"/>
    </source>
</evidence>
<keyword evidence="6" id="KW-1185">Reference proteome</keyword>
<dbReference type="STRING" id="37752.IW18_12525"/>
<dbReference type="RefSeq" id="WP_041518172.1">
    <property type="nucleotide sequence ID" value="NZ_JPRK01000010.1"/>
</dbReference>
<evidence type="ECO:0000259" key="2">
    <source>
        <dbReference type="Pfam" id="PF12729"/>
    </source>
</evidence>
<proteinExistence type="predicted"/>
<evidence type="ECO:0000313" key="6">
    <source>
        <dbReference type="Proteomes" id="UP000198302"/>
    </source>
</evidence>
<evidence type="ECO:0000313" key="4">
    <source>
        <dbReference type="EMBL" id="OXA86651.1"/>
    </source>
</evidence>